<dbReference type="RefSeq" id="WP_191319040.1">
    <property type="nucleotide sequence ID" value="NZ_BNCG01000005.1"/>
</dbReference>
<keyword evidence="2" id="KW-1185">Reference proteome</keyword>
<dbReference type="Proteomes" id="UP001595704">
    <property type="component" value="Unassembled WGS sequence"/>
</dbReference>
<sequence>MGASNVVNAYIENGKTFRLVNHDIGMISKMTSGLLARFPRVWCLVPGAFSDQTRGARQTWVRPETGDHGHHAELGCSAGLTRLLAGGKTFCRRVWLEWR</sequence>
<evidence type="ECO:0000313" key="1">
    <source>
        <dbReference type="EMBL" id="MFC3638644.1"/>
    </source>
</evidence>
<reference evidence="2" key="1">
    <citation type="journal article" date="2019" name="Int. J. Syst. Evol. Microbiol.">
        <title>The Global Catalogue of Microorganisms (GCM) 10K type strain sequencing project: providing services to taxonomists for standard genome sequencing and annotation.</title>
        <authorList>
            <consortium name="The Broad Institute Genomics Platform"/>
            <consortium name="The Broad Institute Genome Sequencing Center for Infectious Disease"/>
            <person name="Wu L."/>
            <person name="Ma J."/>
        </authorList>
    </citation>
    <scope>NUCLEOTIDE SEQUENCE [LARGE SCALE GENOMIC DNA]</scope>
    <source>
        <strain evidence="2">KCTC 42282</strain>
    </source>
</reference>
<name>A0ABV7UIU3_9HYPH</name>
<dbReference type="EMBL" id="JBHRYC010000075">
    <property type="protein sequence ID" value="MFC3638644.1"/>
    <property type="molecule type" value="Genomic_DNA"/>
</dbReference>
<protein>
    <submittedName>
        <fullName evidence="1">Uncharacterized protein</fullName>
    </submittedName>
</protein>
<proteinExistence type="predicted"/>
<accession>A0ABV7UIU3</accession>
<comment type="caution">
    <text evidence="1">The sequence shown here is derived from an EMBL/GenBank/DDBJ whole genome shotgun (WGS) entry which is preliminary data.</text>
</comment>
<gene>
    <name evidence="1" type="ORF">ACFONL_14960</name>
</gene>
<organism evidence="1 2">
    <name type="scientific">Camelimonas fluminis</name>
    <dbReference type="NCBI Taxonomy" id="1576911"/>
    <lineage>
        <taxon>Bacteria</taxon>
        <taxon>Pseudomonadati</taxon>
        <taxon>Pseudomonadota</taxon>
        <taxon>Alphaproteobacteria</taxon>
        <taxon>Hyphomicrobiales</taxon>
        <taxon>Chelatococcaceae</taxon>
        <taxon>Camelimonas</taxon>
    </lineage>
</organism>
<evidence type="ECO:0000313" key="2">
    <source>
        <dbReference type="Proteomes" id="UP001595704"/>
    </source>
</evidence>